<name>A0A2X0L4W9_9BASI</name>
<dbReference type="SUPFAM" id="SSF57850">
    <property type="entry name" value="RING/U-box"/>
    <property type="match status" value="2"/>
</dbReference>
<dbReference type="Gene3D" id="1.20.120.1750">
    <property type="match status" value="1"/>
</dbReference>
<dbReference type="InterPro" id="IPR044066">
    <property type="entry name" value="TRIAD_supradom"/>
</dbReference>
<dbReference type="Pfam" id="PF22191">
    <property type="entry name" value="IBR_1"/>
    <property type="match status" value="1"/>
</dbReference>
<dbReference type="InterPro" id="IPR013083">
    <property type="entry name" value="Znf_RING/FYVE/PHD"/>
</dbReference>
<evidence type="ECO:0000256" key="9">
    <source>
        <dbReference type="ARBA" id="ARBA00022833"/>
    </source>
</evidence>
<dbReference type="InterPro" id="IPR047548">
    <property type="entry name" value="Rcat_RBR_RNF14"/>
</dbReference>
<feature type="compositionally biased region" description="Basic and acidic residues" evidence="12">
    <location>
        <begin position="113"/>
        <end position="124"/>
    </location>
</feature>
<evidence type="ECO:0000256" key="4">
    <source>
        <dbReference type="ARBA" id="ARBA00022679"/>
    </source>
</evidence>
<comment type="pathway">
    <text evidence="2">Protein modification; protein ubiquitination.</text>
</comment>
<keyword evidence="4" id="KW-0808">Transferase</keyword>
<evidence type="ECO:0000259" key="14">
    <source>
        <dbReference type="PROSITE" id="PS51873"/>
    </source>
</evidence>
<dbReference type="Proteomes" id="UP000249723">
    <property type="component" value="Unassembled WGS sequence"/>
</dbReference>
<dbReference type="CDD" id="cd20354">
    <property type="entry name" value="Rcat_RBR_RNF14"/>
    <property type="match status" value="1"/>
</dbReference>
<dbReference type="AlphaFoldDB" id="A0A2X0L4W9"/>
<evidence type="ECO:0000256" key="3">
    <source>
        <dbReference type="ARBA" id="ARBA00012251"/>
    </source>
</evidence>
<dbReference type="GO" id="GO:0061630">
    <property type="term" value="F:ubiquitin protein ligase activity"/>
    <property type="evidence" value="ECO:0007669"/>
    <property type="project" value="UniProtKB-EC"/>
</dbReference>
<proteinExistence type="inferred from homology"/>
<dbReference type="OrthoDB" id="1431934at2759"/>
<keyword evidence="5" id="KW-0479">Metal-binding</keyword>
<dbReference type="PANTHER" id="PTHR11685">
    <property type="entry name" value="RBR FAMILY RING FINGER AND IBR DOMAIN-CONTAINING"/>
    <property type="match status" value="1"/>
</dbReference>
<keyword evidence="7 11" id="KW-0863">Zinc-finger</keyword>
<protein>
    <recommendedName>
        <fullName evidence="3">RBR-type E3 ubiquitin transferase</fullName>
        <ecNumber evidence="3">2.3.2.31</ecNumber>
    </recommendedName>
</protein>
<dbReference type="InterPro" id="IPR002867">
    <property type="entry name" value="IBR_dom"/>
</dbReference>
<feature type="domain" description="RING-type" evidence="14">
    <location>
        <begin position="325"/>
        <end position="581"/>
    </location>
</feature>
<feature type="region of interest" description="Disordered" evidence="12">
    <location>
        <begin position="178"/>
        <end position="202"/>
    </location>
</feature>
<keyword evidence="16" id="KW-1185">Reference proteome</keyword>
<evidence type="ECO:0000256" key="1">
    <source>
        <dbReference type="ARBA" id="ARBA00001798"/>
    </source>
</evidence>
<dbReference type="PROSITE" id="PS51873">
    <property type="entry name" value="TRIAD"/>
    <property type="match status" value="1"/>
</dbReference>
<dbReference type="InterPro" id="IPR031127">
    <property type="entry name" value="E3_UB_ligase_RBR"/>
</dbReference>
<keyword evidence="9" id="KW-0862">Zinc</keyword>
<evidence type="ECO:0000256" key="8">
    <source>
        <dbReference type="ARBA" id="ARBA00022786"/>
    </source>
</evidence>
<accession>A0A2X0L4W9</accession>
<gene>
    <name evidence="15" type="ORF">BZ3500_MVSOF-1268-A1-R1_CHR2-2G04937</name>
</gene>
<dbReference type="PROSITE" id="PS50089">
    <property type="entry name" value="ZF_RING_2"/>
    <property type="match status" value="1"/>
</dbReference>
<evidence type="ECO:0000256" key="2">
    <source>
        <dbReference type="ARBA" id="ARBA00004906"/>
    </source>
</evidence>
<dbReference type="EMBL" id="FMWP01000010">
    <property type="protein sequence ID" value="SCZ87471.1"/>
    <property type="molecule type" value="Genomic_DNA"/>
</dbReference>
<feature type="region of interest" description="Disordered" evidence="12">
    <location>
        <begin position="105"/>
        <end position="152"/>
    </location>
</feature>
<evidence type="ECO:0000259" key="13">
    <source>
        <dbReference type="PROSITE" id="PS50089"/>
    </source>
</evidence>
<organism evidence="15 16">
    <name type="scientific">Microbotryum saponariae</name>
    <dbReference type="NCBI Taxonomy" id="289078"/>
    <lineage>
        <taxon>Eukaryota</taxon>
        <taxon>Fungi</taxon>
        <taxon>Dikarya</taxon>
        <taxon>Basidiomycota</taxon>
        <taxon>Pucciniomycotina</taxon>
        <taxon>Microbotryomycetes</taxon>
        <taxon>Microbotryales</taxon>
        <taxon>Microbotryaceae</taxon>
        <taxon>Microbotryum</taxon>
    </lineage>
</organism>
<evidence type="ECO:0000313" key="15">
    <source>
        <dbReference type="EMBL" id="SCZ87471.1"/>
    </source>
</evidence>
<dbReference type="STRING" id="289078.A0A2X0L4W9"/>
<dbReference type="GO" id="GO:0016567">
    <property type="term" value="P:protein ubiquitination"/>
    <property type="evidence" value="ECO:0007669"/>
    <property type="project" value="InterPro"/>
</dbReference>
<evidence type="ECO:0000256" key="5">
    <source>
        <dbReference type="ARBA" id="ARBA00022723"/>
    </source>
</evidence>
<evidence type="ECO:0000256" key="12">
    <source>
        <dbReference type="SAM" id="MobiDB-lite"/>
    </source>
</evidence>
<comment type="catalytic activity">
    <reaction evidence="1">
        <text>[E2 ubiquitin-conjugating enzyme]-S-ubiquitinyl-L-cysteine + [acceptor protein]-L-lysine = [E2 ubiquitin-conjugating enzyme]-L-cysteine + [acceptor protein]-N(6)-ubiquitinyl-L-lysine.</text>
        <dbReference type="EC" id="2.3.2.31"/>
    </reaction>
</comment>
<dbReference type="SMART" id="SM00647">
    <property type="entry name" value="IBR"/>
    <property type="match status" value="1"/>
</dbReference>
<reference evidence="16" key="1">
    <citation type="submission" date="2016-10" db="EMBL/GenBank/DDBJ databases">
        <authorList>
            <person name="Jeantristanb JTB J.-T."/>
            <person name="Ricardo R."/>
        </authorList>
    </citation>
    <scope>NUCLEOTIDE SEQUENCE [LARGE SCALE GENOMIC DNA]</scope>
</reference>
<evidence type="ECO:0000313" key="16">
    <source>
        <dbReference type="Proteomes" id="UP000249723"/>
    </source>
</evidence>
<evidence type="ECO:0000256" key="10">
    <source>
        <dbReference type="ARBA" id="ARBA00044508"/>
    </source>
</evidence>
<keyword evidence="6" id="KW-0677">Repeat</keyword>
<sequence length="622" mass="69606">MNDVQKDELLALELTHRPSRCDLYSVFDGRALVQSILPDCMTWTREADKVHVAIKVHVDLGQDRQVHVWDLAQHPAEAIPESTMTLSAAPPRAVPTILPAALSSEPTYVAHSEGTKPKQRDRGLRGKIPPTHLKSSSRDTPVPSATNAQRPEPVIMSLRKNENGTTLCTAPVVTRRAQIEPETVPSEPLLEARPAHAAERSPDEPRILELRYLPPIEMLVILSGMYPRERGPDSIKIIDRAQWLPEDCLNTLTAKLNDGECIQDSSQFGPSSAYFFNDSLVEILPLQFPVVLKQRPRPSFSDIEPFSTILSAHDLAQRTSTFSLTTYTCSLCLTSFKGTRCVRLAACSDVFCLQCLKDFFTLMITEGMVRSVYCPGAECITARVKWEREHRDEEEGRPGKIGKEELRAIVGDALVGRYEWLLQKQTLESDHSVSYCPRCEAGVLKTDDDEKLRICKSFHTSVTRPLLDSAIVTQFLSGSPSTQAALEHRYGKANIRRLVAVFEEERLNREWMDRMTMKCPGCDVGVEKSQGCNHMQCSRCSSHFCFRCGKSLSAIDPCVPGFDLLSSTHFSTPGSSCYQKPFDFVAGPVNGMLMIDQAERDENVAVALQQESWYEQGWNPFE</sequence>
<dbReference type="Gene3D" id="3.30.40.10">
    <property type="entry name" value="Zinc/RING finger domain, C3HC4 (zinc finger)"/>
    <property type="match status" value="1"/>
</dbReference>
<evidence type="ECO:0000256" key="11">
    <source>
        <dbReference type="PROSITE-ProRule" id="PRU00175"/>
    </source>
</evidence>
<feature type="compositionally biased region" description="Basic and acidic residues" evidence="12">
    <location>
        <begin position="193"/>
        <end position="202"/>
    </location>
</feature>
<evidence type="ECO:0000256" key="7">
    <source>
        <dbReference type="ARBA" id="ARBA00022771"/>
    </source>
</evidence>
<dbReference type="FunFam" id="3.30.40.10:FF:000416">
    <property type="entry name" value="RBR-type E3 ubiquitin transferase"/>
    <property type="match status" value="1"/>
</dbReference>
<dbReference type="InterPro" id="IPR001841">
    <property type="entry name" value="Znf_RING"/>
</dbReference>
<comment type="similarity">
    <text evidence="10">Belongs to the RBR family. RNF14 subfamily.</text>
</comment>
<dbReference type="GO" id="GO:0008270">
    <property type="term" value="F:zinc ion binding"/>
    <property type="evidence" value="ECO:0007669"/>
    <property type="project" value="UniProtKB-KW"/>
</dbReference>
<evidence type="ECO:0000256" key="6">
    <source>
        <dbReference type="ARBA" id="ARBA00022737"/>
    </source>
</evidence>
<dbReference type="EC" id="2.3.2.31" evidence="3"/>
<keyword evidence="8" id="KW-0833">Ubl conjugation pathway</keyword>
<feature type="domain" description="RING-type" evidence="13">
    <location>
        <begin position="329"/>
        <end position="375"/>
    </location>
</feature>